<evidence type="ECO:0000256" key="1">
    <source>
        <dbReference type="ARBA" id="ARBA00006484"/>
    </source>
</evidence>
<dbReference type="EMBL" id="CP011038">
    <property type="protein sequence ID" value="ASM56317.1"/>
    <property type="molecule type" value="Genomic_DNA"/>
</dbReference>
<organism evidence="3 4">
    <name type="scientific">Pseudoalteromonas nigrifaciens</name>
    <dbReference type="NCBI Taxonomy" id="28109"/>
    <lineage>
        <taxon>Bacteria</taxon>
        <taxon>Pseudomonadati</taxon>
        <taxon>Pseudomonadota</taxon>
        <taxon>Gammaproteobacteria</taxon>
        <taxon>Alteromonadales</taxon>
        <taxon>Pseudoalteromonadaceae</taxon>
        <taxon>Pseudoalteromonas</taxon>
    </lineage>
</organism>
<dbReference type="CDD" id="cd05233">
    <property type="entry name" value="SDR_c"/>
    <property type="match status" value="1"/>
</dbReference>
<dbReference type="PRINTS" id="PR00081">
    <property type="entry name" value="GDHRDH"/>
</dbReference>
<dbReference type="Pfam" id="PF13561">
    <property type="entry name" value="adh_short_C2"/>
    <property type="match status" value="1"/>
</dbReference>
<dbReference type="InterPro" id="IPR020904">
    <property type="entry name" value="Sc_DH/Rdtase_CS"/>
</dbReference>
<dbReference type="PANTHER" id="PTHR24321:SF8">
    <property type="entry name" value="ESTRADIOL 17-BETA-DEHYDROGENASE 8-RELATED"/>
    <property type="match status" value="1"/>
</dbReference>
<dbReference type="PRINTS" id="PR00080">
    <property type="entry name" value="SDRFAMILY"/>
</dbReference>
<dbReference type="Proteomes" id="UP000198329">
    <property type="component" value="Plasmid unnamed"/>
</dbReference>
<proteinExistence type="inferred from homology"/>
<dbReference type="SUPFAM" id="SSF51735">
    <property type="entry name" value="NAD(P)-binding Rossmann-fold domains"/>
    <property type="match status" value="1"/>
</dbReference>
<comment type="similarity">
    <text evidence="1">Belongs to the short-chain dehydrogenases/reductases (SDR) family.</text>
</comment>
<geneLocation type="plasmid" evidence="3 4">
    <name>unnamed</name>
</geneLocation>
<sequence>MVESFAKQDAKVAFIDIDDDSARVLINSLPEANLWYRQVDVTDSYALQKSLVDASLVLGNINVLVNNVANDRRQASEEVTVNDWEQCLQINLNPAFFASQVAMSFMQKENSGSIINFSSINAIMGQPQMAGYVTAKAGIIGMTKALARDYGEFGIRVNAILPGWVATKRQLASWFTEEEQVKWMAAMALKKLVTPEDVANLALFLAADESSMITGQSIKIDGGRL</sequence>
<dbReference type="InterPro" id="IPR036291">
    <property type="entry name" value="NAD(P)-bd_dom_sf"/>
</dbReference>
<gene>
    <name evidence="3" type="ORF">PNIG_p0035</name>
</gene>
<evidence type="ECO:0000313" key="3">
    <source>
        <dbReference type="EMBL" id="ASM56317.1"/>
    </source>
</evidence>
<name>A0AAC9UPF3_9GAMM</name>
<dbReference type="PROSITE" id="PS00061">
    <property type="entry name" value="ADH_SHORT"/>
    <property type="match status" value="1"/>
</dbReference>
<keyword evidence="4" id="KW-1185">Reference proteome</keyword>
<evidence type="ECO:0000313" key="4">
    <source>
        <dbReference type="Proteomes" id="UP000198329"/>
    </source>
</evidence>
<dbReference type="PANTHER" id="PTHR24321">
    <property type="entry name" value="DEHYDROGENASES, SHORT CHAIN"/>
    <property type="match status" value="1"/>
</dbReference>
<dbReference type="FunFam" id="3.40.50.720:FF:000084">
    <property type="entry name" value="Short-chain dehydrogenase reductase"/>
    <property type="match status" value="1"/>
</dbReference>
<reference evidence="3 4" key="1">
    <citation type="submission" date="2015-03" db="EMBL/GenBank/DDBJ databases">
        <authorList>
            <person name="Xie B.-B."/>
            <person name="Rong J.-C."/>
            <person name="Qin Q.-L."/>
            <person name="Zhang Y.-Z."/>
        </authorList>
    </citation>
    <scope>NUCLEOTIDE SEQUENCE [LARGE SCALE GENOMIC DNA]</scope>
    <source>
        <strain evidence="3 4">KMM 661</strain>
        <plasmid evidence="3 4">unnamed</plasmid>
    </source>
</reference>
<protein>
    <recommendedName>
        <fullName evidence="5">3-oxoacyl-[acyl-carrier-protein] reductase</fullName>
    </recommendedName>
</protein>
<evidence type="ECO:0000256" key="2">
    <source>
        <dbReference type="ARBA" id="ARBA00023002"/>
    </source>
</evidence>
<dbReference type="AlphaFoldDB" id="A0AAC9UPF3"/>
<dbReference type="GO" id="GO:0016491">
    <property type="term" value="F:oxidoreductase activity"/>
    <property type="evidence" value="ECO:0007669"/>
    <property type="project" value="UniProtKB-KW"/>
</dbReference>
<accession>A0AAC9UPF3</accession>
<evidence type="ECO:0008006" key="5">
    <source>
        <dbReference type="Google" id="ProtNLM"/>
    </source>
</evidence>
<keyword evidence="3" id="KW-0614">Plasmid</keyword>
<dbReference type="InterPro" id="IPR002347">
    <property type="entry name" value="SDR_fam"/>
</dbReference>
<dbReference type="KEGG" id="png:PNIG_p0035"/>
<dbReference type="Gene3D" id="3.40.50.720">
    <property type="entry name" value="NAD(P)-binding Rossmann-like Domain"/>
    <property type="match status" value="1"/>
</dbReference>
<keyword evidence="2" id="KW-0560">Oxidoreductase</keyword>